<organism evidence="7">
    <name type="scientific">hydrothermal vent metagenome</name>
    <dbReference type="NCBI Taxonomy" id="652676"/>
    <lineage>
        <taxon>unclassified sequences</taxon>
        <taxon>metagenomes</taxon>
        <taxon>ecological metagenomes</taxon>
    </lineage>
</organism>
<keyword evidence="4" id="KW-0406">Ion transport</keyword>
<sequence>MDHSSGIRASLAGRYATALFALAEENKSIDTVQASLGTLSAALTESDDLKALTSSPVLSRDEAGKAISAIAKSLDLDDLTTNMLGVLAANRRLGQILAVIRAFTTLVSSHRGEVNAEVTSAHPLDDAQIDALKVQLKKRVGSDVSVSTAVDPSILGGLVVKIGSQMIDNSIKTRLNTLSQAMKG</sequence>
<proteinExistence type="inferred from homology"/>
<dbReference type="InterPro" id="IPR000711">
    <property type="entry name" value="ATPase_OSCP/dsu"/>
</dbReference>
<evidence type="ECO:0000256" key="6">
    <source>
        <dbReference type="ARBA" id="ARBA00023310"/>
    </source>
</evidence>
<keyword evidence="3" id="KW-0375">Hydrogen ion transport</keyword>
<keyword evidence="7" id="KW-0378">Hydrolase</keyword>
<dbReference type="NCBIfam" id="NF004406">
    <property type="entry name" value="PRK05758.3-2"/>
    <property type="match status" value="1"/>
</dbReference>
<evidence type="ECO:0000256" key="4">
    <source>
        <dbReference type="ARBA" id="ARBA00023065"/>
    </source>
</evidence>
<keyword evidence="2" id="KW-0813">Transport</keyword>
<dbReference type="PRINTS" id="PR00125">
    <property type="entry name" value="ATPASEDELTA"/>
</dbReference>
<dbReference type="EC" id="3.6.3.14" evidence="7"/>
<evidence type="ECO:0000256" key="3">
    <source>
        <dbReference type="ARBA" id="ARBA00022781"/>
    </source>
</evidence>
<dbReference type="EMBL" id="UOEF01000304">
    <property type="protein sequence ID" value="VAW00437.1"/>
    <property type="molecule type" value="Genomic_DNA"/>
</dbReference>
<dbReference type="InterPro" id="IPR020781">
    <property type="entry name" value="ATPase_OSCP/d_CS"/>
</dbReference>
<dbReference type="HAMAP" id="MF_01416">
    <property type="entry name" value="ATP_synth_delta_bact"/>
    <property type="match status" value="1"/>
</dbReference>
<evidence type="ECO:0000313" key="7">
    <source>
        <dbReference type="EMBL" id="VAW00437.1"/>
    </source>
</evidence>
<reference evidence="7" key="1">
    <citation type="submission" date="2018-06" db="EMBL/GenBank/DDBJ databases">
        <authorList>
            <person name="Zhirakovskaya E."/>
        </authorList>
    </citation>
    <scope>NUCLEOTIDE SEQUENCE</scope>
</reference>
<dbReference type="NCBIfam" id="TIGR01145">
    <property type="entry name" value="ATP_synt_delta"/>
    <property type="match status" value="1"/>
</dbReference>
<dbReference type="PANTHER" id="PTHR11910">
    <property type="entry name" value="ATP SYNTHASE DELTA CHAIN"/>
    <property type="match status" value="1"/>
</dbReference>
<dbReference type="Pfam" id="PF00213">
    <property type="entry name" value="OSCP"/>
    <property type="match status" value="1"/>
</dbReference>
<name>A0A3B0SHN7_9ZZZZ</name>
<gene>
    <name evidence="7" type="ORF">MNBD_ALPHA04-1232</name>
</gene>
<dbReference type="GO" id="GO:0016020">
    <property type="term" value="C:membrane"/>
    <property type="evidence" value="ECO:0007669"/>
    <property type="project" value="UniProtKB-SubCell"/>
</dbReference>
<evidence type="ECO:0000256" key="1">
    <source>
        <dbReference type="ARBA" id="ARBA00004370"/>
    </source>
</evidence>
<dbReference type="Gene3D" id="1.10.520.20">
    <property type="entry name" value="N-terminal domain of the delta subunit of the F1F0-ATP synthase"/>
    <property type="match status" value="1"/>
</dbReference>
<accession>A0A3B0SHN7</accession>
<dbReference type="PROSITE" id="PS00389">
    <property type="entry name" value="ATPASE_DELTA"/>
    <property type="match status" value="1"/>
</dbReference>
<dbReference type="SUPFAM" id="SSF47928">
    <property type="entry name" value="N-terminal domain of the delta subunit of the F1F0-ATP synthase"/>
    <property type="match status" value="1"/>
</dbReference>
<keyword evidence="6" id="KW-0066">ATP synthesis</keyword>
<dbReference type="AlphaFoldDB" id="A0A3B0SHN7"/>
<dbReference type="GO" id="GO:0046933">
    <property type="term" value="F:proton-transporting ATP synthase activity, rotational mechanism"/>
    <property type="evidence" value="ECO:0007669"/>
    <property type="project" value="InterPro"/>
</dbReference>
<evidence type="ECO:0000256" key="2">
    <source>
        <dbReference type="ARBA" id="ARBA00022448"/>
    </source>
</evidence>
<evidence type="ECO:0000256" key="5">
    <source>
        <dbReference type="ARBA" id="ARBA00023136"/>
    </source>
</evidence>
<dbReference type="InterPro" id="IPR026015">
    <property type="entry name" value="ATP_synth_OSCP/delta_N_sf"/>
</dbReference>
<dbReference type="GO" id="GO:0016787">
    <property type="term" value="F:hydrolase activity"/>
    <property type="evidence" value="ECO:0007669"/>
    <property type="project" value="UniProtKB-KW"/>
</dbReference>
<protein>
    <submittedName>
        <fullName evidence="7">ATP synthase delta chain</fullName>
        <ecNumber evidence="7">3.6.3.14</ecNumber>
    </submittedName>
</protein>
<dbReference type="NCBIfam" id="NF004402">
    <property type="entry name" value="PRK05758.2-2"/>
    <property type="match status" value="1"/>
</dbReference>
<keyword evidence="5" id="KW-0472">Membrane</keyword>
<comment type="subcellular location">
    <subcellularLocation>
        <location evidence="1">Membrane</location>
    </subcellularLocation>
</comment>